<evidence type="ECO:0000256" key="11">
    <source>
        <dbReference type="ARBA" id="ARBA00023211"/>
    </source>
</evidence>
<evidence type="ECO:0000256" key="10">
    <source>
        <dbReference type="ARBA" id="ARBA00023180"/>
    </source>
</evidence>
<comment type="pathway">
    <text evidence="15">Protein modification; protein glycosylation.</text>
</comment>
<organism evidence="18 19">
    <name type="scientific">Acropora cervicornis</name>
    <name type="common">Staghorn coral</name>
    <dbReference type="NCBI Taxonomy" id="6130"/>
    <lineage>
        <taxon>Eukaryota</taxon>
        <taxon>Metazoa</taxon>
        <taxon>Cnidaria</taxon>
        <taxon>Anthozoa</taxon>
        <taxon>Hexacorallia</taxon>
        <taxon>Scleractinia</taxon>
        <taxon>Astrocoeniina</taxon>
        <taxon>Acroporidae</taxon>
        <taxon>Acropora</taxon>
    </lineage>
</organism>
<keyword evidence="10" id="KW-0325">Glycoprotein</keyword>
<dbReference type="InterPro" id="IPR029044">
    <property type="entry name" value="Nucleotide-diphossugar_trans"/>
</dbReference>
<keyword evidence="17" id="KW-0732">Signal</keyword>
<comment type="similarity">
    <text evidence="2 15">Belongs to the glycosyltransferase 43 family.</text>
</comment>
<feature type="region of interest" description="Disordered" evidence="16">
    <location>
        <begin position="36"/>
        <end position="59"/>
    </location>
</feature>
<evidence type="ECO:0000256" key="5">
    <source>
        <dbReference type="ARBA" id="ARBA00022692"/>
    </source>
</evidence>
<evidence type="ECO:0000256" key="4">
    <source>
        <dbReference type="ARBA" id="ARBA00022679"/>
    </source>
</evidence>
<gene>
    <name evidence="18" type="ORF">P5673_025162</name>
</gene>
<evidence type="ECO:0000256" key="14">
    <source>
        <dbReference type="PIRSR" id="PIRSR605027-3"/>
    </source>
</evidence>
<evidence type="ECO:0000256" key="2">
    <source>
        <dbReference type="ARBA" id="ARBA00007706"/>
    </source>
</evidence>
<dbReference type="Proteomes" id="UP001249851">
    <property type="component" value="Unassembled WGS sequence"/>
</dbReference>
<keyword evidence="11 14" id="KW-0464">Manganese</keyword>
<dbReference type="Pfam" id="PF03360">
    <property type="entry name" value="Glyco_transf_43"/>
    <property type="match status" value="1"/>
</dbReference>
<keyword evidence="6 14" id="KW-0479">Metal-binding</keyword>
<dbReference type="AlphaFoldDB" id="A0AAD9UXA7"/>
<reference evidence="18" key="2">
    <citation type="journal article" date="2023" name="Science">
        <title>Genomic signatures of disease resistance in endangered staghorn corals.</title>
        <authorList>
            <person name="Vollmer S.V."/>
            <person name="Selwyn J.D."/>
            <person name="Despard B.A."/>
            <person name="Roesel C.L."/>
        </authorList>
    </citation>
    <scope>NUCLEOTIDE SEQUENCE</scope>
    <source>
        <strain evidence="18">K2</strain>
    </source>
</reference>
<dbReference type="GO" id="GO:0050650">
    <property type="term" value="P:chondroitin sulfate proteoglycan biosynthetic process"/>
    <property type="evidence" value="ECO:0007669"/>
    <property type="project" value="TreeGrafter"/>
</dbReference>
<keyword evidence="8" id="KW-1133">Transmembrane helix</keyword>
<dbReference type="SUPFAM" id="SSF53448">
    <property type="entry name" value="Nucleotide-diphospho-sugar transferases"/>
    <property type="match status" value="1"/>
</dbReference>
<accession>A0AAD9UXA7</accession>
<evidence type="ECO:0000256" key="6">
    <source>
        <dbReference type="ARBA" id="ARBA00022723"/>
    </source>
</evidence>
<dbReference type="CDD" id="cd00218">
    <property type="entry name" value="GlcAT-I"/>
    <property type="match status" value="1"/>
</dbReference>
<evidence type="ECO:0000256" key="9">
    <source>
        <dbReference type="ARBA" id="ARBA00023136"/>
    </source>
</evidence>
<feature type="active site" description="Proton donor/acceptor" evidence="13">
    <location>
        <position position="348"/>
    </location>
</feature>
<proteinExistence type="inferred from homology"/>
<feature type="binding site" evidence="14">
    <location>
        <position position="262"/>
    </location>
    <ligand>
        <name>Mn(2+)</name>
        <dbReference type="ChEBI" id="CHEBI:29035"/>
    </ligand>
</feature>
<evidence type="ECO:0000256" key="15">
    <source>
        <dbReference type="RuleBase" id="RU363127"/>
    </source>
</evidence>
<evidence type="ECO:0000256" key="1">
    <source>
        <dbReference type="ARBA" id="ARBA00004606"/>
    </source>
</evidence>
<keyword evidence="9" id="KW-0472">Membrane</keyword>
<dbReference type="PANTHER" id="PTHR10896:SF65">
    <property type="entry name" value="GALACTOSYLGALACTOSYLXYLOSYLPROTEIN 3-BETA-GLUCURONOSYLTRANSFERASE 3"/>
    <property type="match status" value="1"/>
</dbReference>
<dbReference type="Gene3D" id="3.90.550.10">
    <property type="entry name" value="Spore Coat Polysaccharide Biosynthesis Protein SpsA, Chain A"/>
    <property type="match status" value="1"/>
</dbReference>
<dbReference type="FunFam" id="3.90.550.10:FF:000044">
    <property type="entry name" value="Galactosylgalactosylxylosylprotein 3-beta-glucuronosyltransferase"/>
    <property type="match status" value="1"/>
</dbReference>
<keyword evidence="7 15" id="KW-0735">Signal-anchor</keyword>
<dbReference type="GO" id="GO:0005975">
    <property type="term" value="P:carbohydrate metabolic process"/>
    <property type="evidence" value="ECO:0007669"/>
    <property type="project" value="TreeGrafter"/>
</dbReference>
<dbReference type="InterPro" id="IPR005027">
    <property type="entry name" value="Glyco_trans_43"/>
</dbReference>
<comment type="subcellular location">
    <subcellularLocation>
        <location evidence="15">Golgi apparatus membrane</location>
        <topology evidence="15">Single-pass type II membrane protein</topology>
    </subcellularLocation>
    <subcellularLocation>
        <location evidence="1">Membrane</location>
        <topology evidence="1">Single-pass type II membrane protein</topology>
    </subcellularLocation>
</comment>
<comment type="cofactor">
    <cofactor evidence="14 15">
        <name>Mn(2+)</name>
        <dbReference type="ChEBI" id="CHEBI:29035"/>
    </cofactor>
</comment>
<evidence type="ECO:0000256" key="7">
    <source>
        <dbReference type="ARBA" id="ARBA00022968"/>
    </source>
</evidence>
<evidence type="ECO:0000313" key="18">
    <source>
        <dbReference type="EMBL" id="KAK2553414.1"/>
    </source>
</evidence>
<comment type="caution">
    <text evidence="18">The sequence shown here is derived from an EMBL/GenBank/DDBJ whole genome shotgun (WGS) entry which is preliminary data.</text>
</comment>
<evidence type="ECO:0000256" key="13">
    <source>
        <dbReference type="PIRSR" id="PIRSR605027-1"/>
    </source>
</evidence>
<keyword evidence="19" id="KW-1185">Reference proteome</keyword>
<keyword evidence="15" id="KW-0333">Golgi apparatus</keyword>
<dbReference type="PANTHER" id="PTHR10896">
    <property type="entry name" value="GALACTOSYLGALACTOSYLXYLOSYLPROTEIN 3-BETA-GLUCURONOSYLTRANSFERASE BETA-1,3-GLUCURONYLTRANSFERASE"/>
    <property type="match status" value="1"/>
</dbReference>
<dbReference type="EC" id="2.4.1.135" evidence="3 15"/>
<name>A0AAD9UXA7_ACRCE</name>
<evidence type="ECO:0000256" key="12">
    <source>
        <dbReference type="ARBA" id="ARBA00047979"/>
    </source>
</evidence>
<evidence type="ECO:0000256" key="17">
    <source>
        <dbReference type="SAM" id="SignalP"/>
    </source>
</evidence>
<evidence type="ECO:0000256" key="16">
    <source>
        <dbReference type="SAM" id="MobiDB-lite"/>
    </source>
</evidence>
<evidence type="ECO:0000313" key="19">
    <source>
        <dbReference type="Proteomes" id="UP001249851"/>
    </source>
</evidence>
<keyword evidence="4 15" id="KW-0808">Transferase</keyword>
<dbReference type="GO" id="GO:0015018">
    <property type="term" value="F:galactosylgalactosylxylosylprotein 3-beta-glucuronosyltransferase activity"/>
    <property type="evidence" value="ECO:0007669"/>
    <property type="project" value="UniProtKB-UniRule"/>
</dbReference>
<evidence type="ECO:0000256" key="8">
    <source>
        <dbReference type="ARBA" id="ARBA00022989"/>
    </source>
</evidence>
<sequence length="404" mass="46592">MAIMNRARFTKRWTLLMAMAIIVYLTLKHEPVTKIGHNGDRNNNLRKAAGVSSEESLSQASDPWEMRQKSFGVLSEDLLTRKGLRDELRRMKSQEQTFIANLIKARKTEEELRSYIDRLSQELHRVTTVQRKSGQSKEQHNILSDEKNLPTVFVVTPTFKRFVQKAELTRISQAFKAAKKLHWIVVEDSVQKTDLVGNFLKSSGLKYTHLNIRTPFTLRRHKKEFRRLKPRGVEQRNLAIEWLRKNIDPQRTSGVVYFADDDNTYDSQIFDEMRWIRGVGVWPVAFTGGARWAGPICKDGQVVNFHANWGLFRPFPVDMAAFAVNIKKLILDFPKAKFIALKRPGMLESSLLRQITTVKELEPVTQNCSKVYVWHTRTETPKDSILGERGLIKKGTPSDQNVET</sequence>
<dbReference type="GO" id="GO:0046872">
    <property type="term" value="F:metal ion binding"/>
    <property type="evidence" value="ECO:0007669"/>
    <property type="project" value="UniProtKB-KW"/>
</dbReference>
<dbReference type="EMBL" id="JARQWQ010000077">
    <property type="protein sequence ID" value="KAK2553414.1"/>
    <property type="molecule type" value="Genomic_DNA"/>
</dbReference>
<dbReference type="GO" id="GO:0000139">
    <property type="term" value="C:Golgi membrane"/>
    <property type="evidence" value="ECO:0007669"/>
    <property type="project" value="UniProtKB-SubCell"/>
</dbReference>
<reference evidence="18" key="1">
    <citation type="journal article" date="2023" name="G3 (Bethesda)">
        <title>Whole genome assembly and annotation of the endangered Caribbean coral Acropora cervicornis.</title>
        <authorList>
            <person name="Selwyn J.D."/>
            <person name="Vollmer S.V."/>
        </authorList>
    </citation>
    <scope>NUCLEOTIDE SEQUENCE</scope>
    <source>
        <strain evidence="18">K2</strain>
    </source>
</reference>
<comment type="catalytic activity">
    <reaction evidence="12 15">
        <text>3-O-(beta-D-galactosyl-(1-&gt;3)-beta-D-galactosyl-(1-&gt;4)-beta-D-xylosyl)-L-seryl-[protein] + UDP-alpha-D-glucuronate = 3-O-(beta-D-GlcA-(1-&gt;3)-beta-D-Gal-(1-&gt;3)-beta-D-Gal-(1-&gt;4)-beta-D-Xyl)-L-seryl-[protein] + UDP + H(+)</text>
        <dbReference type="Rhea" id="RHEA:24168"/>
        <dbReference type="Rhea" id="RHEA-COMP:12571"/>
        <dbReference type="Rhea" id="RHEA-COMP:12573"/>
        <dbReference type="ChEBI" id="CHEBI:15378"/>
        <dbReference type="ChEBI" id="CHEBI:58052"/>
        <dbReference type="ChEBI" id="CHEBI:58223"/>
        <dbReference type="ChEBI" id="CHEBI:132090"/>
        <dbReference type="ChEBI" id="CHEBI:132093"/>
        <dbReference type="EC" id="2.4.1.135"/>
    </reaction>
</comment>
<keyword evidence="5" id="KW-0812">Transmembrane</keyword>
<evidence type="ECO:0000256" key="3">
    <source>
        <dbReference type="ARBA" id="ARBA00012641"/>
    </source>
</evidence>
<feature type="chain" id="PRO_5042179863" description="Galactosylgalactosylxylosylprotein 3-beta-glucuronosyltransferase" evidence="17">
    <location>
        <begin position="29"/>
        <end position="404"/>
    </location>
</feature>
<feature type="signal peptide" evidence="17">
    <location>
        <begin position="1"/>
        <end position="28"/>
    </location>
</feature>
<protein>
    <recommendedName>
        <fullName evidence="3 15">Galactosylgalactosylxylosylprotein 3-beta-glucuronosyltransferase</fullName>
        <ecNumber evidence="3 15">2.4.1.135</ecNumber>
    </recommendedName>
</protein>